<reference evidence="1 2" key="1">
    <citation type="journal article" date="2014" name="Nature">
        <title>An environmental bacterial taxon with a large and distinct metabolic repertoire.</title>
        <authorList>
            <person name="Wilson M.C."/>
            <person name="Mori T."/>
            <person name="Ruckert C."/>
            <person name="Uria A.R."/>
            <person name="Helf M.J."/>
            <person name="Takada K."/>
            <person name="Gernert C."/>
            <person name="Steffens U.A."/>
            <person name="Heycke N."/>
            <person name="Schmitt S."/>
            <person name="Rinke C."/>
            <person name="Helfrich E.J."/>
            <person name="Brachmann A.O."/>
            <person name="Gurgui C."/>
            <person name="Wakimoto T."/>
            <person name="Kracht M."/>
            <person name="Crusemann M."/>
            <person name="Hentschel U."/>
            <person name="Abe I."/>
            <person name="Matsunaga S."/>
            <person name="Kalinowski J."/>
            <person name="Takeyama H."/>
            <person name="Piel J."/>
        </authorList>
    </citation>
    <scope>NUCLEOTIDE SEQUENCE [LARGE SCALE GENOMIC DNA]</scope>
    <source>
        <strain evidence="2">TSY2</strain>
    </source>
</reference>
<sequence>MPKNQLIGNLNEGWRIAMTTLTHERGRGEIHVVDIAPSIAIKWGLMIRRAGIKYARGAIVRHPVIRSGRRMIASGDPCLRYGQIADIAETQRDLRLDGALEEHLAGLDCPEQPTYSTSLRDSPE</sequence>
<accession>W4MC80</accession>
<dbReference type="AlphaFoldDB" id="W4MC80"/>
<gene>
    <name evidence="1" type="ORF">ETSY2_09095</name>
</gene>
<dbReference type="Proteomes" id="UP000019140">
    <property type="component" value="Unassembled WGS sequence"/>
</dbReference>
<organism evidence="1 2">
    <name type="scientific">Candidatus Entotheonella gemina</name>
    <dbReference type="NCBI Taxonomy" id="1429439"/>
    <lineage>
        <taxon>Bacteria</taxon>
        <taxon>Pseudomonadati</taxon>
        <taxon>Nitrospinota/Tectimicrobiota group</taxon>
        <taxon>Candidatus Tectimicrobiota</taxon>
        <taxon>Candidatus Entotheonellia</taxon>
        <taxon>Candidatus Entotheonellales</taxon>
        <taxon>Candidatus Entotheonellaceae</taxon>
        <taxon>Candidatus Entotheonella</taxon>
    </lineage>
</organism>
<proteinExistence type="predicted"/>
<dbReference type="HOGENOM" id="CLU_1999741_0_0_7"/>
<name>W4MC80_9BACT</name>
<comment type="caution">
    <text evidence="1">The sequence shown here is derived from an EMBL/GenBank/DDBJ whole genome shotgun (WGS) entry which is preliminary data.</text>
</comment>
<protein>
    <submittedName>
        <fullName evidence="1">Uncharacterized protein</fullName>
    </submittedName>
</protein>
<dbReference type="EMBL" id="AZHX01000368">
    <property type="protein sequence ID" value="ETX07803.1"/>
    <property type="molecule type" value="Genomic_DNA"/>
</dbReference>
<evidence type="ECO:0000313" key="1">
    <source>
        <dbReference type="EMBL" id="ETX07803.1"/>
    </source>
</evidence>
<evidence type="ECO:0000313" key="2">
    <source>
        <dbReference type="Proteomes" id="UP000019140"/>
    </source>
</evidence>
<keyword evidence="2" id="KW-1185">Reference proteome</keyword>